<feature type="compositionally biased region" description="Basic and acidic residues" evidence="1">
    <location>
        <begin position="454"/>
        <end position="472"/>
    </location>
</feature>
<evidence type="ECO:0000313" key="3">
    <source>
        <dbReference type="Proteomes" id="UP000271974"/>
    </source>
</evidence>
<dbReference type="OrthoDB" id="10690731at2759"/>
<feature type="compositionally biased region" description="Basic and acidic residues" evidence="1">
    <location>
        <begin position="570"/>
        <end position="582"/>
    </location>
</feature>
<feature type="region of interest" description="Disordered" evidence="1">
    <location>
        <begin position="640"/>
        <end position="683"/>
    </location>
</feature>
<evidence type="ECO:0000313" key="2">
    <source>
        <dbReference type="EMBL" id="RUS73125.1"/>
    </source>
</evidence>
<feature type="compositionally biased region" description="Basic and acidic residues" evidence="1">
    <location>
        <begin position="990"/>
        <end position="1002"/>
    </location>
</feature>
<gene>
    <name evidence="2" type="ORF">EGW08_019105</name>
</gene>
<name>A0A3S1B6A8_ELYCH</name>
<feature type="compositionally biased region" description="Basic and acidic residues" evidence="1">
    <location>
        <begin position="1545"/>
        <end position="1561"/>
    </location>
</feature>
<feature type="compositionally biased region" description="Polar residues" evidence="1">
    <location>
        <begin position="490"/>
        <end position="504"/>
    </location>
</feature>
<feature type="region of interest" description="Disordered" evidence="1">
    <location>
        <begin position="1194"/>
        <end position="1270"/>
    </location>
</feature>
<proteinExistence type="predicted"/>
<feature type="region of interest" description="Disordered" evidence="1">
    <location>
        <begin position="1291"/>
        <end position="1443"/>
    </location>
</feature>
<feature type="compositionally biased region" description="Polar residues" evidence="1">
    <location>
        <begin position="1082"/>
        <end position="1092"/>
    </location>
</feature>
<sequence>MPDDDPVLATLESSTGKSPRRASVPLLSDTEAADGRYSNRSALSPSNKDGPSTPATPVHHKTPSKAVSATKQSPPRAVRLDRVATGLPTQRCETSNYKDGRPPTSRTSPSKSFFGVVLRPASFSGTTSKAWSKEDVLPSSATMFPSTVTKTSPESTSGQHEHSPKEDPPEKDTHVEGQSPDTKHHNGIHMVKNSEEENKGINHEEDESSERNGFEDQQCMNDQHHHQDQQQQPHHHHHTSAQNLQRQQQKHQEQHHAQLYEQTRHHGTEYKKPIYPETPDNECNKQSSPANPDNEDKTPGHPANPANATNPDTECKKPGYPLNPANVANPDIECKKPGNLRRNESLPYDQSVLRKSDSLPLKTGVPSFREAKQLFAVGNHAAVTTGRPRHGSLPDAHTIKVNVRDLVRKMSDASPTRDHQVSVSGASTLHRKLTNGGAQHEIPTADLSSPSPHRSPEGHSVKPCPKWREGIDIPKAAHLCPNSDGARAKSISQTSGQDRSNSSVNQDVDAGLFLASNSQDECGFDAGETLEEHSSIGTARVELGCDDICPEAELEAEGCAKRKHGMDVGGSDHVKDSSKDTNRGSLKKAMAPRGLTQLCIGRQSDQLQSDISKKSNYFRVGREENMKETDQSWNHLESNAESNHQTNGSAEKVQPQKTASVTLSASRDVSHQYSNDGAQQNHHNAVGDLNEAASLNRVNADTESRECCSAAEAGGSSAHTRPPDPCPAAGPSHDAESGARTDHQRGSIVASLVSRFSSGSDPADKQQGGRPQQSVTTNSHRQRNHQHRLSLPLPKLLCHEGKAATGPMARLERSNSLRGPAPGSSGQGHVPDEMSLDEAEIDRLLQRSQELRRLKQRLPRQANMQAVAPETVAVETAALDKISLETKSPETPAPETAALKTAMATGAVKVEGPSGRGTPRCGIVGDISTDQNKLCRNIASTSIASETSHDICQSIPSRDSEANAFTVSSSRPTSSQTVSKSCRSSTPGNKETETVSALKDDVFSNADSSDCASTRGGTLTDTSSRFQASRRAAIPAATKPDKTLKGKAKTCRVPPGDFLLAATKPPLAPAGRKPKPVRELARSNSEAPNVESSGGYEIHSSNFSTNIAKGDGRVRQSVFSESAKSVRPTKKSVPPPRGNHHQGEHPRNVKATHVAQLKCACDNAVESDTSAGLVCENSDLSSDDKECDEVFIRDNKYGSAVSPTQAESIRVDDSASSQASLEINADSQTGEKGDRNTSLSSSGDDDVQKCPAPEGNDAGSQDTMKFSQAERIARYKEDRRRQLAYVSEKIGLELSAAPGVRSSSSSSASSRRSLSAAGEVGGCKADALNTAKQRSERVQNPGRLASKKRQSYPFRKTSGSDSSSGTGGELSDAAKTSAVPGSSSKQRKGSQAGHDCVFKRLSSSAKNSPRCRRAGYEITTRGASQTRSTPQNTRSVGSSDRLKADSACVVHSSLTAAKRWGQSCHSVSTGHGPRDVCGVNRGVFHPPTDKVSASQERQTATADVEAKRNKGSTPSFSRRILGSSTSSPTTSPRSPKSSTPNNSYQERHSPLLNDSSKELIHASRQSPNASSPRNEKS</sequence>
<feature type="region of interest" description="Disordered" evidence="1">
    <location>
        <begin position="438"/>
        <end position="504"/>
    </location>
</feature>
<feature type="region of interest" description="Disordered" evidence="1">
    <location>
        <begin position="1459"/>
        <end position="1577"/>
    </location>
</feature>
<feature type="compositionally biased region" description="Basic and acidic residues" evidence="1">
    <location>
        <begin position="733"/>
        <end position="744"/>
    </location>
</feature>
<feature type="region of interest" description="Disordered" evidence="1">
    <location>
        <begin position="565"/>
        <end position="588"/>
    </location>
</feature>
<feature type="compositionally biased region" description="Basic and acidic residues" evidence="1">
    <location>
        <begin position="159"/>
        <end position="175"/>
    </location>
</feature>
<dbReference type="EMBL" id="RQTK01000974">
    <property type="protein sequence ID" value="RUS73125.1"/>
    <property type="molecule type" value="Genomic_DNA"/>
</dbReference>
<feature type="region of interest" description="Disordered" evidence="1">
    <location>
        <begin position="756"/>
        <end position="832"/>
    </location>
</feature>
<feature type="region of interest" description="Disordered" evidence="1">
    <location>
        <begin position="1"/>
        <end position="348"/>
    </location>
</feature>
<feature type="compositionally biased region" description="Polar residues" evidence="1">
    <location>
        <begin position="1214"/>
        <end position="1228"/>
    </location>
</feature>
<feature type="compositionally biased region" description="Polar residues" evidence="1">
    <location>
        <begin position="139"/>
        <end position="158"/>
    </location>
</feature>
<protein>
    <submittedName>
        <fullName evidence="2">Uncharacterized protein</fullName>
    </submittedName>
</protein>
<feature type="compositionally biased region" description="Basic and acidic residues" evidence="1">
    <location>
        <begin position="332"/>
        <end position="344"/>
    </location>
</feature>
<reference evidence="2 3" key="1">
    <citation type="submission" date="2019-01" db="EMBL/GenBank/DDBJ databases">
        <title>A draft genome assembly of the solar-powered sea slug Elysia chlorotica.</title>
        <authorList>
            <person name="Cai H."/>
            <person name="Li Q."/>
            <person name="Fang X."/>
            <person name="Li J."/>
            <person name="Curtis N.E."/>
            <person name="Altenburger A."/>
            <person name="Shibata T."/>
            <person name="Feng M."/>
            <person name="Maeda T."/>
            <person name="Schwartz J.A."/>
            <person name="Shigenobu S."/>
            <person name="Lundholm N."/>
            <person name="Nishiyama T."/>
            <person name="Yang H."/>
            <person name="Hasebe M."/>
            <person name="Li S."/>
            <person name="Pierce S.K."/>
            <person name="Wang J."/>
        </authorList>
    </citation>
    <scope>NUCLEOTIDE SEQUENCE [LARGE SCALE GENOMIC DNA]</scope>
    <source>
        <strain evidence="2">EC2010</strain>
        <tissue evidence="2">Whole organism of an adult</tissue>
    </source>
</reference>
<feature type="compositionally biased region" description="Low complexity" evidence="1">
    <location>
        <begin position="709"/>
        <end position="718"/>
    </location>
</feature>
<evidence type="ECO:0000256" key="1">
    <source>
        <dbReference type="SAM" id="MobiDB-lite"/>
    </source>
</evidence>
<feature type="compositionally biased region" description="Basic and acidic residues" evidence="1">
    <location>
        <begin position="250"/>
        <end position="274"/>
    </location>
</feature>
<feature type="compositionally biased region" description="Polar residues" evidence="1">
    <location>
        <begin position="1563"/>
        <end position="1577"/>
    </location>
</feature>
<feature type="compositionally biased region" description="Polar residues" evidence="1">
    <location>
        <begin position="1421"/>
        <end position="1438"/>
    </location>
</feature>
<comment type="caution">
    <text evidence="2">The sequence shown here is derived from an EMBL/GenBank/DDBJ whole genome shotgun (WGS) entry which is preliminary data.</text>
</comment>
<feature type="compositionally biased region" description="Polar residues" evidence="1">
    <location>
        <begin position="1005"/>
        <end position="1027"/>
    </location>
</feature>
<feature type="compositionally biased region" description="Low complexity" evidence="1">
    <location>
        <begin position="1301"/>
        <end position="1317"/>
    </location>
</feature>
<feature type="region of interest" description="Disordered" evidence="1">
    <location>
        <begin position="709"/>
        <end position="744"/>
    </location>
</feature>
<accession>A0A3S1B6A8</accession>
<feature type="compositionally biased region" description="Low complexity" evidence="1">
    <location>
        <begin position="966"/>
        <end position="981"/>
    </location>
</feature>
<feature type="compositionally biased region" description="Basic and acidic residues" evidence="1">
    <location>
        <begin position="192"/>
        <end position="214"/>
    </location>
</feature>
<keyword evidence="3" id="KW-1185">Reference proteome</keyword>
<feature type="compositionally biased region" description="Polar residues" evidence="1">
    <location>
        <begin position="769"/>
        <end position="779"/>
    </location>
</feature>
<feature type="compositionally biased region" description="Polar residues" evidence="1">
    <location>
        <begin position="1491"/>
        <end position="1501"/>
    </location>
</feature>
<organism evidence="2 3">
    <name type="scientific">Elysia chlorotica</name>
    <name type="common">Eastern emerald elysia</name>
    <name type="synonym">Sea slug</name>
    <dbReference type="NCBI Taxonomy" id="188477"/>
    <lineage>
        <taxon>Eukaryota</taxon>
        <taxon>Metazoa</taxon>
        <taxon>Spiralia</taxon>
        <taxon>Lophotrochozoa</taxon>
        <taxon>Mollusca</taxon>
        <taxon>Gastropoda</taxon>
        <taxon>Heterobranchia</taxon>
        <taxon>Euthyneura</taxon>
        <taxon>Panpulmonata</taxon>
        <taxon>Sacoglossa</taxon>
        <taxon>Placobranchoidea</taxon>
        <taxon>Plakobranchidae</taxon>
        <taxon>Elysia</taxon>
    </lineage>
</organism>
<feature type="region of interest" description="Disordered" evidence="1">
    <location>
        <begin position="963"/>
        <end position="1147"/>
    </location>
</feature>
<feature type="compositionally biased region" description="Polar residues" evidence="1">
    <location>
        <begin position="38"/>
        <end position="55"/>
    </location>
</feature>
<dbReference type="Proteomes" id="UP000271974">
    <property type="component" value="Unassembled WGS sequence"/>
</dbReference>
<feature type="compositionally biased region" description="Low complexity" evidence="1">
    <location>
        <begin position="1523"/>
        <end position="1543"/>
    </location>
</feature>